<name>A0A5T3XX62_SALER</name>
<evidence type="ECO:0000313" key="5">
    <source>
        <dbReference type="EMBL" id="EBN8365098.1"/>
    </source>
</evidence>
<dbReference type="CDD" id="cd00253">
    <property type="entry name" value="PL_Passenger_AT"/>
    <property type="match status" value="1"/>
</dbReference>
<evidence type="ECO:0000256" key="1">
    <source>
        <dbReference type="SAM" id="MobiDB-lite"/>
    </source>
</evidence>
<dbReference type="InterPro" id="IPR003991">
    <property type="entry name" value="Pertactin_virulence_factor"/>
</dbReference>
<sequence>MHSWKKKLVVSQLALACTLAITSQANATTYDTFGYHDDAATVFGWDDTNDHDYLTYGGYVYNTPASDSGYFDTKFTGDTVNGVISTFYLNHDYANDTANTLDVTNSTIHGMITSYQIGYGQYVWTNGSDYTTHDWVDDDTFNLNISNSTIDDDFEAFYFTDTYLDSDGKTVKTDYDKLVTAGLGTAITLDVESNINITNNSHVAGIALYQKDLGNSTYTTEAHQWDNTINVANSTVTSGSWSEDEEQGHFGNSSEPSDYNGNGWNNDDVALAFVDDPYSNYRMVNNVTFTDSQLLGDVVLQSSWNYNFYSDGRLVDDSTTVYTNGGWADDDQNVDHLTLTLNNTKWVGAAFNDSQSMDPVQFYDVDANSLDPDSTNYDAWGRVNSAASFQSGIFDVSLNNGSEWDTTKTSVIDTLAVNSGSQVDVANGSSLTADTITLNGGSAMNIGEGGYVDTDHLTVDTFSTVTLADDVSSAWSDDALYANTITVTHGGMLDIQTNNTNADSVIDTDTLELTSSNVADNNGNVYAGVFNIHSNDYTLNADLVNDRTWDTTQANYGYGVVAMNSDGHLTINGNGDINNGDEADASSTTDNVVAATGNYKVRIDNATGAGSVADYKGNELIYVNDINTDATFSAANKADLGAAYTYQAKQEGNTVVLEQMELTDYANMALSIPSANTNIWNLEQDTVGTRLTNARHGLADNGGAWVSYFGGNFNGDNGTINYDQDVNGIMVGVDTKVDGNNAKWIVGAAAGFAKGDLSDRTGQVDQDSQSAYIYSSARFANNIFVDGNLSYSHFNNDLSANMSDGTYVDGNTSSDAWGFGLKLGYDLKLGDAGYVTPYGSVSGLFQSGDDYQLSNDMKVDGQSYDSMRYELGVDAGYTFTYSEDQALTPYFKLAYVYDDSNNDADVNGDSIDNGVEGSAVRVGLGTQFSFTKNFSAYTDANYLGGGDVDQDWSANVGVKYTW</sequence>
<comment type="caution">
    <text evidence="4">The sequence shown here is derived from an EMBL/GenBank/DDBJ whole genome shotgun (WGS) entry which is preliminary data.</text>
</comment>
<dbReference type="EMBL" id="AACZSP010000008">
    <property type="protein sequence ID" value="EAN9943374.1"/>
    <property type="molecule type" value="Genomic_DNA"/>
</dbReference>
<accession>A0A5T3XX62</accession>
<dbReference type="PROSITE" id="PS51208">
    <property type="entry name" value="AUTOTRANSPORTER"/>
    <property type="match status" value="1"/>
</dbReference>
<dbReference type="PANTHER" id="PTHR35037:SF2">
    <property type="match status" value="1"/>
</dbReference>
<feature type="compositionally biased region" description="Polar residues" evidence="1">
    <location>
        <begin position="250"/>
        <end position="261"/>
    </location>
</feature>
<feature type="domain" description="Autotransporter" evidence="3">
    <location>
        <begin position="697"/>
        <end position="962"/>
    </location>
</feature>
<keyword evidence="2" id="KW-0732">Signal</keyword>
<dbReference type="SUPFAM" id="SSF51126">
    <property type="entry name" value="Pectin lyase-like"/>
    <property type="match status" value="1"/>
</dbReference>
<dbReference type="GO" id="GO:0019867">
    <property type="term" value="C:outer membrane"/>
    <property type="evidence" value="ECO:0007669"/>
    <property type="project" value="InterPro"/>
</dbReference>
<proteinExistence type="predicted"/>
<dbReference type="InterPro" id="IPR006315">
    <property type="entry name" value="OM_autotransptr_brl_dom"/>
</dbReference>
<evidence type="ECO:0000256" key="2">
    <source>
        <dbReference type="SAM" id="SignalP"/>
    </source>
</evidence>
<dbReference type="Pfam" id="PF03797">
    <property type="entry name" value="Autotransporter"/>
    <property type="match status" value="1"/>
</dbReference>
<dbReference type="PRINTS" id="PR01484">
    <property type="entry name" value="PRTACTNFAMLY"/>
</dbReference>
<evidence type="ECO:0000259" key="3">
    <source>
        <dbReference type="PROSITE" id="PS51208"/>
    </source>
</evidence>
<dbReference type="AlphaFoldDB" id="A0A5T3XX62"/>
<dbReference type="InterPro" id="IPR051551">
    <property type="entry name" value="Autotransporter_adhesion"/>
</dbReference>
<feature type="signal peptide" evidence="2">
    <location>
        <begin position="1"/>
        <end position="27"/>
    </location>
</feature>
<dbReference type="PANTHER" id="PTHR35037">
    <property type="entry name" value="C-TERMINAL REGION OF AIDA-LIKE PROTEIN"/>
    <property type="match status" value="1"/>
</dbReference>
<dbReference type="InterPro" id="IPR011050">
    <property type="entry name" value="Pectin_lyase_fold/virulence"/>
</dbReference>
<dbReference type="SUPFAM" id="SSF103515">
    <property type="entry name" value="Autotransporter"/>
    <property type="match status" value="1"/>
</dbReference>
<dbReference type="InterPro" id="IPR005546">
    <property type="entry name" value="Autotransporte_beta"/>
</dbReference>
<protein>
    <submittedName>
        <fullName evidence="4">Autotransporter outer membrane beta-barrel domain-containing protein</fullName>
    </submittedName>
</protein>
<dbReference type="InterPro" id="IPR036709">
    <property type="entry name" value="Autotransporte_beta_dom_sf"/>
</dbReference>
<reference evidence="4" key="1">
    <citation type="submission" date="2019-01" db="EMBL/GenBank/DDBJ databases">
        <authorList>
            <consortium name="PulseNet: The National Subtyping Network for Foodborne Disease Surveillance"/>
            <person name="Tarr C.L."/>
            <person name="Trees E."/>
            <person name="Katz L.S."/>
            <person name="Carleton-Romer H.A."/>
            <person name="Stroika S."/>
            <person name="Kucerova Z."/>
            <person name="Roache K.F."/>
            <person name="Sabol A.L."/>
            <person name="Besser J."/>
            <person name="Gerner-Smidt P."/>
        </authorList>
    </citation>
    <scope>NUCLEOTIDE SEQUENCE</scope>
    <source>
        <strain evidence="5">PNUSAS051254</strain>
        <strain evidence="4">PNUSAS066200</strain>
    </source>
</reference>
<feature type="region of interest" description="Disordered" evidence="1">
    <location>
        <begin position="239"/>
        <end position="261"/>
    </location>
</feature>
<dbReference type="RefSeq" id="WP_000556505.1">
    <property type="nucleotide sequence ID" value="NZ_CP104638.1"/>
</dbReference>
<dbReference type="Gene3D" id="2.40.128.130">
    <property type="entry name" value="Autotransporter beta-domain"/>
    <property type="match status" value="1"/>
</dbReference>
<organism evidence="4">
    <name type="scientific">Salmonella enterica</name>
    <name type="common">Salmonella choleraesuis</name>
    <dbReference type="NCBI Taxonomy" id="28901"/>
    <lineage>
        <taxon>Bacteria</taxon>
        <taxon>Pseudomonadati</taxon>
        <taxon>Pseudomonadota</taxon>
        <taxon>Gammaproteobacteria</taxon>
        <taxon>Enterobacterales</taxon>
        <taxon>Enterobacteriaceae</taxon>
        <taxon>Salmonella</taxon>
    </lineage>
</organism>
<gene>
    <name evidence="5" type="ORF">D1E31_10090</name>
    <name evidence="4" type="ORF">EUZ05_20420</name>
</gene>
<feature type="chain" id="PRO_5033859995" evidence="2">
    <location>
        <begin position="28"/>
        <end position="962"/>
    </location>
</feature>
<dbReference type="NCBIfam" id="TIGR01414">
    <property type="entry name" value="autotrans_barl"/>
    <property type="match status" value="1"/>
</dbReference>
<dbReference type="SMART" id="SM00869">
    <property type="entry name" value="Autotransporter"/>
    <property type="match status" value="1"/>
</dbReference>
<dbReference type="EMBL" id="AAGGXR010000006">
    <property type="protein sequence ID" value="EBN8365098.1"/>
    <property type="molecule type" value="Genomic_DNA"/>
</dbReference>
<evidence type="ECO:0000313" key="4">
    <source>
        <dbReference type="EMBL" id="EAN9943374.1"/>
    </source>
</evidence>